<keyword evidence="2" id="KW-1185">Reference proteome</keyword>
<dbReference type="Proteomes" id="UP001604277">
    <property type="component" value="Unassembled WGS sequence"/>
</dbReference>
<evidence type="ECO:0000313" key="1">
    <source>
        <dbReference type="EMBL" id="KAL2459033.1"/>
    </source>
</evidence>
<accession>A0ABD1P580</accession>
<organism evidence="1 2">
    <name type="scientific">Forsythia ovata</name>
    <dbReference type="NCBI Taxonomy" id="205694"/>
    <lineage>
        <taxon>Eukaryota</taxon>
        <taxon>Viridiplantae</taxon>
        <taxon>Streptophyta</taxon>
        <taxon>Embryophyta</taxon>
        <taxon>Tracheophyta</taxon>
        <taxon>Spermatophyta</taxon>
        <taxon>Magnoliopsida</taxon>
        <taxon>eudicotyledons</taxon>
        <taxon>Gunneridae</taxon>
        <taxon>Pentapetalae</taxon>
        <taxon>asterids</taxon>
        <taxon>lamiids</taxon>
        <taxon>Lamiales</taxon>
        <taxon>Oleaceae</taxon>
        <taxon>Forsythieae</taxon>
        <taxon>Forsythia</taxon>
    </lineage>
</organism>
<reference evidence="2" key="1">
    <citation type="submission" date="2024-07" db="EMBL/GenBank/DDBJ databases">
        <title>Two chromosome-level genome assemblies of Korean endemic species Abeliophyllum distichum and Forsythia ovata (Oleaceae).</title>
        <authorList>
            <person name="Jang H."/>
        </authorList>
    </citation>
    <scope>NUCLEOTIDE SEQUENCE [LARGE SCALE GENOMIC DNA]</scope>
</reference>
<protein>
    <submittedName>
        <fullName evidence="1">Uncharacterized protein</fullName>
    </submittedName>
</protein>
<sequence>MLFVLLPKQAIDYGLVSIMGMINPIKKITSLRLPVHSTLLKSASRISLNPERLHHRNMATITNRLLEDLRTMRLFHPRVVRSTRWVRVKVRVRASHFGKKF</sequence>
<gene>
    <name evidence="1" type="ORF">Fot_55319</name>
</gene>
<name>A0ABD1P580_9LAMI</name>
<evidence type="ECO:0000313" key="2">
    <source>
        <dbReference type="Proteomes" id="UP001604277"/>
    </source>
</evidence>
<dbReference type="AlphaFoldDB" id="A0ABD1P580"/>
<proteinExistence type="predicted"/>
<dbReference type="EMBL" id="JBFOLJ010000025">
    <property type="protein sequence ID" value="KAL2459033.1"/>
    <property type="molecule type" value="Genomic_DNA"/>
</dbReference>
<comment type="caution">
    <text evidence="1">The sequence shown here is derived from an EMBL/GenBank/DDBJ whole genome shotgun (WGS) entry which is preliminary data.</text>
</comment>